<feature type="domain" description="Phosphoribosyltransferase" evidence="2">
    <location>
        <begin position="17"/>
        <end position="159"/>
    </location>
</feature>
<feature type="domain" description="KANL3/Tex30 alpha/beta hydrolase-like" evidence="3">
    <location>
        <begin position="259"/>
        <end position="426"/>
    </location>
</feature>
<dbReference type="Gene3D" id="3.40.50.1820">
    <property type="entry name" value="alpha/beta hydrolase"/>
    <property type="match status" value="1"/>
</dbReference>
<sequence>MPFRDRQDGGRQLAAALERFRRERPLVLAVPRGGLSVACVVARALAAPLEPLAVLKLVAPGHPERPVGAVAEGGASWTDVRLARALRLSEADLAELAARATPELLRRGRAWRGGRALPDLAGRTVLLVDDGVATGATARAAARAARAHGAAWVVLAAPVVAGRLVPELRADLDEVVAVELPFELGPLARWYRELPPVEEGETLALLREARRDEGLADGAGPGAEPADPEERETVVPMRGLECGRTGLDGTLGVPAGARGLVVFAHGAGSTHAGARNRRVAQALRRAGLATLLFDLLTPEERAEDEATLQLRFDVDLLSARVVQALRWARRRPALEQLSVGLFGASTGGAAALAAASALPGEVRAVVARGARPDLLAPEVLARIDAAVLLLVGGRDEMVLSLNRSALPHLRRCELAVLPGASHLFEEPGALAAVARLSADWFGRHLPALPESRPAG</sequence>
<dbReference type="InterPro" id="IPR050261">
    <property type="entry name" value="FrsA_esterase"/>
</dbReference>
<dbReference type="RefSeq" id="WP_248345682.1">
    <property type="nucleotide sequence ID" value="NZ_AP025592.1"/>
</dbReference>
<dbReference type="Gene3D" id="3.30.1310.20">
    <property type="entry name" value="PRTase-like"/>
    <property type="match status" value="1"/>
</dbReference>
<dbReference type="SUPFAM" id="SSF53271">
    <property type="entry name" value="PRTase-like"/>
    <property type="match status" value="1"/>
</dbReference>
<keyword evidence="5" id="KW-1185">Reference proteome</keyword>
<evidence type="ECO:0000259" key="3">
    <source>
        <dbReference type="Pfam" id="PF20408"/>
    </source>
</evidence>
<organism evidence="4 5">
    <name type="scientific">Anaeromyxobacter paludicola</name>
    <dbReference type="NCBI Taxonomy" id="2918171"/>
    <lineage>
        <taxon>Bacteria</taxon>
        <taxon>Pseudomonadati</taxon>
        <taxon>Myxococcota</taxon>
        <taxon>Myxococcia</taxon>
        <taxon>Myxococcales</taxon>
        <taxon>Cystobacterineae</taxon>
        <taxon>Anaeromyxobacteraceae</taxon>
        <taxon>Anaeromyxobacter</taxon>
    </lineage>
</organism>
<dbReference type="EMBL" id="AP025592">
    <property type="protein sequence ID" value="BDG08506.1"/>
    <property type="molecule type" value="Genomic_DNA"/>
</dbReference>
<name>A0ABM7X9H9_9BACT</name>
<dbReference type="InterPro" id="IPR029057">
    <property type="entry name" value="PRTase-like"/>
</dbReference>
<protein>
    <recommendedName>
        <fullName evidence="6">Phosphoribosyltransferase</fullName>
    </recommendedName>
</protein>
<dbReference type="Proteomes" id="UP001162734">
    <property type="component" value="Chromosome"/>
</dbReference>
<feature type="region of interest" description="Disordered" evidence="1">
    <location>
        <begin position="214"/>
        <end position="233"/>
    </location>
</feature>
<gene>
    <name evidence="4" type="ORF">AMPC_16190</name>
</gene>
<dbReference type="PANTHER" id="PTHR22946">
    <property type="entry name" value="DIENELACTONE HYDROLASE DOMAIN-CONTAINING PROTEIN-RELATED"/>
    <property type="match status" value="1"/>
</dbReference>
<dbReference type="SUPFAM" id="SSF53474">
    <property type="entry name" value="alpha/beta-Hydrolases"/>
    <property type="match status" value="1"/>
</dbReference>
<proteinExistence type="predicted"/>
<accession>A0ABM7X9H9</accession>
<evidence type="ECO:0008006" key="6">
    <source>
        <dbReference type="Google" id="ProtNLM"/>
    </source>
</evidence>
<reference evidence="5" key="1">
    <citation type="journal article" date="2022" name="Int. J. Syst. Evol. Microbiol.">
        <title>Anaeromyxobacter oryzae sp. nov., Anaeromyxobacter diazotrophicus sp. nov. and Anaeromyxobacter paludicola sp. nov., isolated from paddy soils.</title>
        <authorList>
            <person name="Itoh H."/>
            <person name="Xu Z."/>
            <person name="Mise K."/>
            <person name="Masuda Y."/>
            <person name="Ushijima N."/>
            <person name="Hayakawa C."/>
            <person name="Shiratori Y."/>
            <person name="Senoo K."/>
        </authorList>
    </citation>
    <scope>NUCLEOTIDE SEQUENCE [LARGE SCALE GENOMIC DNA]</scope>
    <source>
        <strain evidence="5">Red630</strain>
    </source>
</reference>
<evidence type="ECO:0000313" key="4">
    <source>
        <dbReference type="EMBL" id="BDG08506.1"/>
    </source>
</evidence>
<dbReference type="InterPro" id="IPR046879">
    <property type="entry name" value="KANL3/Tex30_Abhydrolase"/>
</dbReference>
<dbReference type="Pfam" id="PF00156">
    <property type="entry name" value="Pribosyltran"/>
    <property type="match status" value="1"/>
</dbReference>
<evidence type="ECO:0000313" key="5">
    <source>
        <dbReference type="Proteomes" id="UP001162734"/>
    </source>
</evidence>
<dbReference type="Pfam" id="PF20408">
    <property type="entry name" value="Abhydrolase_11"/>
    <property type="match status" value="1"/>
</dbReference>
<dbReference type="Gene3D" id="3.40.50.2020">
    <property type="match status" value="1"/>
</dbReference>
<evidence type="ECO:0000256" key="1">
    <source>
        <dbReference type="SAM" id="MobiDB-lite"/>
    </source>
</evidence>
<dbReference type="InterPro" id="IPR000836">
    <property type="entry name" value="PRTase_dom"/>
</dbReference>
<evidence type="ECO:0000259" key="2">
    <source>
        <dbReference type="Pfam" id="PF00156"/>
    </source>
</evidence>
<dbReference type="InterPro" id="IPR029058">
    <property type="entry name" value="AB_hydrolase_fold"/>
</dbReference>
<feature type="compositionally biased region" description="Low complexity" evidence="1">
    <location>
        <begin position="216"/>
        <end position="225"/>
    </location>
</feature>